<keyword evidence="13 17" id="KW-0464">Manganese</keyword>
<evidence type="ECO:0000313" key="22">
    <source>
        <dbReference type="EMBL" id="OQO09600.1"/>
    </source>
</evidence>
<dbReference type="InterPro" id="IPR038487">
    <property type="entry name" value="Mre11_capping_dom"/>
</dbReference>
<comment type="cofactor">
    <cofactor evidence="1 17">
        <name>Mn(2+)</name>
        <dbReference type="ChEBI" id="CHEBI:29035"/>
    </cofactor>
</comment>
<dbReference type="EMBL" id="NAJO01000010">
    <property type="protein sequence ID" value="OQO09600.1"/>
    <property type="molecule type" value="Genomic_DNA"/>
</dbReference>
<dbReference type="InterPro" id="IPR004843">
    <property type="entry name" value="Calcineurin-like_PHP"/>
</dbReference>
<comment type="function">
    <text evidence="17">Core component of the MRN complex, which plays a central role in double-strand break (DSB) repair, DNA recombination, maintenance of telomere integrity and meiosis. The MRN complex is involved in the repair of DNA double-strand breaks (DSBs) via homologous recombination (HR), an error-free mechanism which primarily occurs during S and G2 phases. The complex (1) mediates the end resection of damaged DNA, which generates proper single-stranded DNA, a key initial steps in HR, and is (2) required for the recruitment of other repair factors and efficient activation of ATM and ATR upon DNA damage. Within the MRN complex, MRE11 possesses both single-strand endonuclease activity and double-strand-specific 3'-5' exonuclease activity. MRE11 first endonucleolytically cleaves the 5' strand at DNA DSB ends to prevent non-homologous end joining (NHEJ) and licence HR. It then generates a single-stranded DNA gap via 3' to 5' exonucleolytic degradation, which is required for single-strand invasion and recombination.</text>
</comment>
<sequence>MPSTTSADTITVLVSTDNHVGYNERDAIRGDDSWKTFHEIMCLAKDRDVDMVLLAGDLFHENKPSRKSMYQVMRSLRMNCYGEKPCELEMLSDASEQFSGSFNHVNYEDPDINVSIPVFSIHGNHDDPSGEGHLAALDILQMSGLLNYYGRTPESDNVQVKPVLLQKGQTKLALFGLSNVRDERIFRTFRDGNVKFFRPQTTQDEWFNILSVHQNHHAYTDTGYLPENFLPDFLDLVIWGHEHECKIDPITNPEKGFKVMQPGSSVATSLVEGEAVPKHVAILSIIGQDFTTETIRLKTVRPFVCQEVVMANDRDMKRAAVQSTDNQPAINRYCTDLINKLIAQANQEWLDIQDPHSDDDEPPEVPLPLIRLRVDYTAPEGGNFNIDQAHRFSGRFQGQVANTSDVIQYHRKKTAAARKSKHAIEMPEETSTRELDALHVGRLVREYLTAQTLTILPQNRLGDAVIQFVDKDDKHSMQDTIEESLALQVAGLLGGEEDNEFDEDNVADQMEHIRAQLETRFQAGAKSKSAKRRSNRKSRPENWDSDLEGSWEDNPASVVRDDPSPEEIPDDDDDDAESVASRPTSTRGRGRGRGGRAAASTGTTRKTTAAAKKAAAKPAAMKPAARGKRKPASSEEEEEEEEPEDEDEDNDVIMLDDDDEEEEDSRNSPGLFMSQASAAPARKAPARKAPAAKPAPKPAARKTAAANTAVARQTQLSFSQSPATGRAAASKANGSAKAAPAAPPPKRGRTVFEEEDIDDDDDAFEPVVSTGRSGRR</sequence>
<feature type="compositionally biased region" description="Low complexity" evidence="20">
    <location>
        <begin position="596"/>
        <end position="624"/>
    </location>
</feature>
<feature type="active site" description="Proton donor" evidence="18">
    <location>
        <position position="125"/>
    </location>
</feature>
<keyword evidence="15 17" id="KW-0469">Meiosis</keyword>
<dbReference type="Pfam" id="PF04152">
    <property type="entry name" value="Mre11_DNA_bind"/>
    <property type="match status" value="1"/>
</dbReference>
<keyword evidence="14 17" id="KW-0539">Nucleus</keyword>
<dbReference type="AlphaFoldDB" id="A0A1V8TDZ7"/>
<evidence type="ECO:0000256" key="7">
    <source>
        <dbReference type="ARBA" id="ARBA00022723"/>
    </source>
</evidence>
<comment type="subcellular location">
    <subcellularLocation>
        <location evidence="3">Chromosome</location>
    </subcellularLocation>
    <subcellularLocation>
        <location evidence="2 17">Nucleus</location>
    </subcellularLocation>
</comment>
<dbReference type="GO" id="GO:0042138">
    <property type="term" value="P:meiotic DNA double-strand break formation"/>
    <property type="evidence" value="ECO:0007669"/>
    <property type="project" value="TreeGrafter"/>
</dbReference>
<accession>A0A1V8TDZ7</accession>
<evidence type="ECO:0000256" key="13">
    <source>
        <dbReference type="ARBA" id="ARBA00023211"/>
    </source>
</evidence>
<keyword evidence="8 17" id="KW-0255">Endonuclease</keyword>
<keyword evidence="5" id="KW-0158">Chromosome</keyword>
<keyword evidence="23" id="KW-1185">Reference proteome</keyword>
<dbReference type="GO" id="GO:0008296">
    <property type="term" value="F:3'-5'-DNA exonuclease activity"/>
    <property type="evidence" value="ECO:0007669"/>
    <property type="project" value="InterPro"/>
</dbReference>
<evidence type="ECO:0000256" key="17">
    <source>
        <dbReference type="PIRNR" id="PIRNR000882"/>
    </source>
</evidence>
<dbReference type="PANTHER" id="PTHR10139:SF1">
    <property type="entry name" value="DOUBLE-STRAND BREAK REPAIR PROTEIN MRE11"/>
    <property type="match status" value="1"/>
</dbReference>
<feature type="region of interest" description="Disordered" evidence="20">
    <location>
        <begin position="519"/>
        <end position="776"/>
    </location>
</feature>
<feature type="compositionally biased region" description="Low complexity" evidence="20">
    <location>
        <begin position="725"/>
        <end position="740"/>
    </location>
</feature>
<dbReference type="GO" id="GO:0035861">
    <property type="term" value="C:site of double-strand break"/>
    <property type="evidence" value="ECO:0007669"/>
    <property type="project" value="TreeGrafter"/>
</dbReference>
<evidence type="ECO:0000256" key="12">
    <source>
        <dbReference type="ARBA" id="ARBA00023204"/>
    </source>
</evidence>
<dbReference type="PIRSF" id="PIRSF000882">
    <property type="entry name" value="DSB_repair_MRE11"/>
    <property type="match status" value="1"/>
</dbReference>
<dbReference type="FunFam" id="3.60.21.10:FF:000011">
    <property type="entry name" value="Double-strand break repair protein"/>
    <property type="match status" value="1"/>
</dbReference>
<evidence type="ECO:0000256" key="11">
    <source>
        <dbReference type="ARBA" id="ARBA00022839"/>
    </source>
</evidence>
<keyword evidence="11 17" id="KW-0269">Exonuclease</keyword>
<evidence type="ECO:0000256" key="16">
    <source>
        <dbReference type="ARBA" id="ARBA00064981"/>
    </source>
</evidence>
<evidence type="ECO:0000256" key="18">
    <source>
        <dbReference type="PIRSR" id="PIRSR000882-1"/>
    </source>
</evidence>
<dbReference type="SUPFAM" id="SSF56300">
    <property type="entry name" value="Metallo-dependent phosphatases"/>
    <property type="match status" value="1"/>
</dbReference>
<dbReference type="PANTHER" id="PTHR10139">
    <property type="entry name" value="DOUBLE-STRAND BREAK REPAIR PROTEIN MRE11"/>
    <property type="match status" value="1"/>
</dbReference>
<feature type="compositionally biased region" description="Low complexity" evidence="20">
    <location>
        <begin position="676"/>
        <end position="694"/>
    </location>
</feature>
<gene>
    <name evidence="22" type="ORF">B0A48_05002</name>
</gene>
<evidence type="ECO:0000256" key="19">
    <source>
        <dbReference type="RuleBase" id="RU003447"/>
    </source>
</evidence>
<evidence type="ECO:0000256" key="4">
    <source>
        <dbReference type="ARBA" id="ARBA00009028"/>
    </source>
</evidence>
<name>A0A1V8TDZ7_9PEZI</name>
<dbReference type="STRING" id="1507870.A0A1V8TDZ7"/>
<dbReference type="InterPro" id="IPR007281">
    <property type="entry name" value="Mre11_DNA-bd"/>
</dbReference>
<dbReference type="InterPro" id="IPR041796">
    <property type="entry name" value="Mre11_N"/>
</dbReference>
<evidence type="ECO:0000256" key="6">
    <source>
        <dbReference type="ARBA" id="ARBA00022722"/>
    </source>
</evidence>
<dbReference type="Gene3D" id="3.60.21.10">
    <property type="match status" value="1"/>
</dbReference>
<evidence type="ECO:0000313" key="23">
    <source>
        <dbReference type="Proteomes" id="UP000192596"/>
    </source>
</evidence>
<evidence type="ECO:0000256" key="2">
    <source>
        <dbReference type="ARBA" id="ARBA00004123"/>
    </source>
</evidence>
<comment type="caution">
    <text evidence="22">The sequence shown here is derived from an EMBL/GenBank/DDBJ whole genome shotgun (WGS) entry which is preliminary data.</text>
</comment>
<keyword evidence="6 17" id="KW-0540">Nuclease</keyword>
<dbReference type="Proteomes" id="UP000192596">
    <property type="component" value="Unassembled WGS sequence"/>
</dbReference>
<evidence type="ECO:0000256" key="10">
    <source>
        <dbReference type="ARBA" id="ARBA00022801"/>
    </source>
</evidence>
<evidence type="ECO:0000256" key="8">
    <source>
        <dbReference type="ARBA" id="ARBA00022759"/>
    </source>
</evidence>
<dbReference type="GO" id="GO:0031573">
    <property type="term" value="P:mitotic intra-S DNA damage checkpoint signaling"/>
    <property type="evidence" value="ECO:0007669"/>
    <property type="project" value="TreeGrafter"/>
</dbReference>
<evidence type="ECO:0000256" key="3">
    <source>
        <dbReference type="ARBA" id="ARBA00004286"/>
    </source>
</evidence>
<comment type="similarity">
    <text evidence="4 17 19">Belongs to the MRE11/RAD32 family.</text>
</comment>
<dbReference type="GO" id="GO:0030870">
    <property type="term" value="C:Mre11 complex"/>
    <property type="evidence" value="ECO:0007669"/>
    <property type="project" value="UniProtKB-UniRule"/>
</dbReference>
<dbReference type="GO" id="GO:0030145">
    <property type="term" value="F:manganese ion binding"/>
    <property type="evidence" value="ECO:0007669"/>
    <property type="project" value="UniProtKB-UniRule"/>
</dbReference>
<feature type="compositionally biased region" description="Low complexity" evidence="20">
    <location>
        <begin position="701"/>
        <end position="712"/>
    </location>
</feature>
<organism evidence="22 23">
    <name type="scientific">Cryoendolithus antarcticus</name>
    <dbReference type="NCBI Taxonomy" id="1507870"/>
    <lineage>
        <taxon>Eukaryota</taxon>
        <taxon>Fungi</taxon>
        <taxon>Dikarya</taxon>
        <taxon>Ascomycota</taxon>
        <taxon>Pezizomycotina</taxon>
        <taxon>Dothideomycetes</taxon>
        <taxon>Dothideomycetidae</taxon>
        <taxon>Cladosporiales</taxon>
        <taxon>Cladosporiaceae</taxon>
        <taxon>Cryoendolithus</taxon>
    </lineage>
</organism>
<dbReference type="SMART" id="SM01347">
    <property type="entry name" value="Mre11_DNA_bind"/>
    <property type="match status" value="1"/>
</dbReference>
<evidence type="ECO:0000259" key="21">
    <source>
        <dbReference type="SMART" id="SM01347"/>
    </source>
</evidence>
<feature type="compositionally biased region" description="Acidic residues" evidence="20">
    <location>
        <begin position="564"/>
        <end position="577"/>
    </location>
</feature>
<proteinExistence type="inferred from homology"/>
<evidence type="ECO:0000256" key="9">
    <source>
        <dbReference type="ARBA" id="ARBA00022763"/>
    </source>
</evidence>
<dbReference type="CDD" id="cd00840">
    <property type="entry name" value="MPP_Mre11_N"/>
    <property type="match status" value="1"/>
</dbReference>
<dbReference type="InterPro" id="IPR003701">
    <property type="entry name" value="Mre11"/>
</dbReference>
<dbReference type="GO" id="GO:0000723">
    <property type="term" value="P:telomere maintenance"/>
    <property type="evidence" value="ECO:0007669"/>
    <property type="project" value="TreeGrafter"/>
</dbReference>
<keyword evidence="7" id="KW-0479">Metal-binding</keyword>
<dbReference type="NCBIfam" id="TIGR00583">
    <property type="entry name" value="mre11"/>
    <property type="match status" value="1"/>
</dbReference>
<dbReference type="InParanoid" id="A0A1V8TDZ7"/>
<keyword evidence="9 17" id="KW-0227">DNA damage</keyword>
<reference evidence="23" key="1">
    <citation type="submission" date="2017-03" db="EMBL/GenBank/DDBJ databases">
        <title>Genomes of endolithic fungi from Antarctica.</title>
        <authorList>
            <person name="Coleine C."/>
            <person name="Masonjones S."/>
            <person name="Stajich J.E."/>
        </authorList>
    </citation>
    <scope>NUCLEOTIDE SEQUENCE [LARGE SCALE GENOMIC DNA]</scope>
    <source>
        <strain evidence="23">CCFEE 5527</strain>
    </source>
</reference>
<protein>
    <recommendedName>
        <fullName evidence="17">Double-strand break repair protein</fullName>
    </recommendedName>
</protein>
<evidence type="ECO:0000256" key="1">
    <source>
        <dbReference type="ARBA" id="ARBA00001936"/>
    </source>
</evidence>
<feature type="compositionally biased region" description="Basic residues" evidence="20">
    <location>
        <begin position="528"/>
        <end position="537"/>
    </location>
</feature>
<dbReference type="FunCoup" id="A0A1V8TDZ7">
    <property type="interactions" value="1868"/>
</dbReference>
<keyword evidence="10 17" id="KW-0378">Hydrolase</keyword>
<evidence type="ECO:0000256" key="20">
    <source>
        <dbReference type="SAM" id="MobiDB-lite"/>
    </source>
</evidence>
<feature type="compositionally biased region" description="Acidic residues" evidence="20">
    <location>
        <begin position="753"/>
        <end position="764"/>
    </location>
</feature>
<keyword evidence="12 17" id="KW-0234">DNA repair</keyword>
<dbReference type="GO" id="GO:0097552">
    <property type="term" value="P:mitochondrial double-strand break repair via homologous recombination"/>
    <property type="evidence" value="ECO:0007669"/>
    <property type="project" value="TreeGrafter"/>
</dbReference>
<dbReference type="GO" id="GO:0006303">
    <property type="term" value="P:double-strand break repair via nonhomologous end joining"/>
    <property type="evidence" value="ECO:0007669"/>
    <property type="project" value="TreeGrafter"/>
</dbReference>
<evidence type="ECO:0000256" key="5">
    <source>
        <dbReference type="ARBA" id="ARBA00022454"/>
    </source>
</evidence>
<feature type="compositionally biased region" description="Polar residues" evidence="20">
    <location>
        <begin position="713"/>
        <end position="723"/>
    </location>
</feature>
<dbReference type="Pfam" id="PF00149">
    <property type="entry name" value="Metallophos"/>
    <property type="match status" value="1"/>
</dbReference>
<comment type="subunit">
    <text evidence="16">Component of the MRN complex composed of two heterodimers RAD50 and MRE11 associated with a single NBS1.</text>
</comment>
<evidence type="ECO:0000256" key="14">
    <source>
        <dbReference type="ARBA" id="ARBA00023242"/>
    </source>
</evidence>
<dbReference type="OrthoDB" id="30417at2759"/>
<dbReference type="GO" id="GO:0007095">
    <property type="term" value="P:mitotic G2 DNA damage checkpoint signaling"/>
    <property type="evidence" value="ECO:0007669"/>
    <property type="project" value="TreeGrafter"/>
</dbReference>
<dbReference type="InterPro" id="IPR029052">
    <property type="entry name" value="Metallo-depent_PP-like"/>
</dbReference>
<dbReference type="Gene3D" id="3.30.110.110">
    <property type="entry name" value="Mre11, capping domain"/>
    <property type="match status" value="1"/>
</dbReference>
<feature type="domain" description="Mre11 DNA-binding" evidence="21">
    <location>
        <begin position="290"/>
        <end position="468"/>
    </location>
</feature>
<dbReference type="GO" id="GO:0000014">
    <property type="term" value="F:single-stranded DNA endodeoxyribonuclease activity"/>
    <property type="evidence" value="ECO:0007669"/>
    <property type="project" value="TreeGrafter"/>
</dbReference>
<feature type="compositionally biased region" description="Acidic residues" evidence="20">
    <location>
        <begin position="634"/>
        <end position="664"/>
    </location>
</feature>
<evidence type="ECO:0000256" key="15">
    <source>
        <dbReference type="ARBA" id="ARBA00023254"/>
    </source>
</evidence>
<dbReference type="GO" id="GO:0000724">
    <property type="term" value="P:double-strand break repair via homologous recombination"/>
    <property type="evidence" value="ECO:0007669"/>
    <property type="project" value="TreeGrafter"/>
</dbReference>